<dbReference type="PANTHER" id="PTHR47233:SF3">
    <property type="entry name" value="CHEMOTAXIS PROTEIN CHEV"/>
    <property type="match status" value="1"/>
</dbReference>
<evidence type="ECO:0000259" key="2">
    <source>
        <dbReference type="PROSITE" id="PS50110"/>
    </source>
</evidence>
<evidence type="ECO:0000256" key="1">
    <source>
        <dbReference type="PROSITE-ProRule" id="PRU00169"/>
    </source>
</evidence>
<name>A0A7C9N774_9BACT</name>
<protein>
    <submittedName>
        <fullName evidence="4">Response regulator</fullName>
    </submittedName>
</protein>
<keyword evidence="1" id="KW-0597">Phosphoprotein</keyword>
<evidence type="ECO:0000313" key="5">
    <source>
        <dbReference type="Proteomes" id="UP000482487"/>
    </source>
</evidence>
<dbReference type="Proteomes" id="UP000482487">
    <property type="component" value="Unassembled WGS sequence"/>
</dbReference>
<dbReference type="AlphaFoldDB" id="A0A7C9N774"/>
<dbReference type="Gene3D" id="3.40.50.2300">
    <property type="match status" value="1"/>
</dbReference>
<gene>
    <name evidence="4" type="ORF">GTA51_17625</name>
</gene>
<dbReference type="Gene3D" id="2.40.50.180">
    <property type="entry name" value="CheA-289, Domain 4"/>
    <property type="match status" value="1"/>
</dbReference>
<dbReference type="SMART" id="SM00448">
    <property type="entry name" value="REC"/>
    <property type="match status" value="1"/>
</dbReference>
<dbReference type="GO" id="GO:0006935">
    <property type="term" value="P:chemotaxis"/>
    <property type="evidence" value="ECO:0007669"/>
    <property type="project" value="InterPro"/>
</dbReference>
<dbReference type="Gene3D" id="2.30.30.40">
    <property type="entry name" value="SH3 Domains"/>
    <property type="match status" value="1"/>
</dbReference>
<dbReference type="Pfam" id="PF01584">
    <property type="entry name" value="CheW"/>
    <property type="match status" value="1"/>
</dbReference>
<reference evidence="4 5" key="1">
    <citation type="submission" date="2020-01" db="EMBL/GenBank/DDBJ databases">
        <title>Genome sequence of Desulfovibrio aerotolerans DSM 16695(T).</title>
        <authorList>
            <person name="Karnachuk O."/>
            <person name="Avakyan M."/>
            <person name="Mardanov A."/>
            <person name="Kadnikov V."/>
            <person name="Ravin N."/>
        </authorList>
    </citation>
    <scope>NUCLEOTIDE SEQUENCE [LARGE SCALE GENOMIC DNA]</scope>
    <source>
        <strain evidence="4 5">DSM 16695</strain>
    </source>
</reference>
<dbReference type="SUPFAM" id="SSF52172">
    <property type="entry name" value="CheY-like"/>
    <property type="match status" value="1"/>
</dbReference>
<comment type="caution">
    <text evidence="4">The sequence shown here is derived from an EMBL/GenBank/DDBJ whole genome shotgun (WGS) entry which is preliminary data.</text>
</comment>
<evidence type="ECO:0000259" key="3">
    <source>
        <dbReference type="PROSITE" id="PS50851"/>
    </source>
</evidence>
<dbReference type="PANTHER" id="PTHR47233">
    <property type="entry name" value="CHEMOTAXIS PROTEIN CHEV"/>
    <property type="match status" value="1"/>
</dbReference>
<dbReference type="Pfam" id="PF00072">
    <property type="entry name" value="Response_reg"/>
    <property type="match status" value="1"/>
</dbReference>
<feature type="modified residue" description="4-aspartylphosphate" evidence="1">
    <location>
        <position position="242"/>
    </location>
</feature>
<dbReference type="RefSeq" id="WP_160963430.1">
    <property type="nucleotide sequence ID" value="NZ_WVUD01000047.1"/>
</dbReference>
<dbReference type="InterPro" id="IPR011006">
    <property type="entry name" value="CheY-like_superfamily"/>
</dbReference>
<dbReference type="GO" id="GO:0000160">
    <property type="term" value="P:phosphorelay signal transduction system"/>
    <property type="evidence" value="ECO:0007669"/>
    <property type="project" value="InterPro"/>
</dbReference>
<dbReference type="InterPro" id="IPR001789">
    <property type="entry name" value="Sig_transdc_resp-reg_receiver"/>
</dbReference>
<dbReference type="InterPro" id="IPR024181">
    <property type="entry name" value="Chemotax_regulator_CheV"/>
</dbReference>
<dbReference type="SMART" id="SM00260">
    <property type="entry name" value="CheW"/>
    <property type="match status" value="1"/>
</dbReference>
<feature type="domain" description="CheW-like" evidence="3">
    <location>
        <begin position="13"/>
        <end position="163"/>
    </location>
</feature>
<keyword evidence="5" id="KW-1185">Reference proteome</keyword>
<proteinExistence type="predicted"/>
<dbReference type="InterPro" id="IPR036061">
    <property type="entry name" value="CheW-like_dom_sf"/>
</dbReference>
<feature type="domain" description="Response regulatory" evidence="2">
    <location>
        <begin position="180"/>
        <end position="309"/>
    </location>
</feature>
<organism evidence="4 5">
    <name type="scientific">Solidesulfovibrio aerotolerans</name>
    <dbReference type="NCBI Taxonomy" id="295255"/>
    <lineage>
        <taxon>Bacteria</taxon>
        <taxon>Pseudomonadati</taxon>
        <taxon>Thermodesulfobacteriota</taxon>
        <taxon>Desulfovibrionia</taxon>
        <taxon>Desulfovibrionales</taxon>
        <taxon>Desulfovibrionaceae</taxon>
        <taxon>Solidesulfovibrio</taxon>
    </lineage>
</organism>
<dbReference type="EMBL" id="WVUD01000047">
    <property type="protein sequence ID" value="MYL84935.1"/>
    <property type="molecule type" value="Genomic_DNA"/>
</dbReference>
<evidence type="ECO:0000313" key="4">
    <source>
        <dbReference type="EMBL" id="MYL84935.1"/>
    </source>
</evidence>
<dbReference type="PROSITE" id="PS50110">
    <property type="entry name" value="RESPONSE_REGULATORY"/>
    <property type="match status" value="1"/>
</dbReference>
<accession>A0A7C9N774</accession>
<dbReference type="SUPFAM" id="SSF50341">
    <property type="entry name" value="CheW-like"/>
    <property type="match status" value="1"/>
</dbReference>
<dbReference type="PIRSF" id="PIRSF002867">
    <property type="entry name" value="CheV"/>
    <property type="match status" value="1"/>
</dbReference>
<dbReference type="OrthoDB" id="9806105at2"/>
<dbReference type="PROSITE" id="PS50851">
    <property type="entry name" value="CHEW"/>
    <property type="match status" value="1"/>
</dbReference>
<dbReference type="InterPro" id="IPR002545">
    <property type="entry name" value="CheW-lke_dom"/>
</dbReference>
<sequence>MSQEILLETGTNEFEILEFFITSQKDEDSPIEVNSFGINVAKVVEVIENPGLELTYDNVNPCFMGVIPLRGEILPVLDLSKWLKLPKNKSRNEIIIVTEFSKQIAGFLVSGVVEIHRLDWTQVESPDKLVASHKENCIVGIVQIEEKIIQLLDLEYMISDLTGVTMEAKNDRFISEKKYRALIADDSKLIREMLRASLQESNFEVLEFTNGFDCWNYLNQRASETPDDLLTKQFDFDIVITDIEMPQMDGFTLTKKIKQNSLLKNLPVLLYSSIITEELYHKGQSVGADEQMSKPDLHKVPQVSVKLIEKYQSKQHIENFPR</sequence>